<dbReference type="InterPro" id="IPR050743">
    <property type="entry name" value="2-oxoacid_DH_E2_comp"/>
</dbReference>
<evidence type="ECO:0000256" key="2">
    <source>
        <dbReference type="ARBA" id="ARBA00007317"/>
    </source>
</evidence>
<keyword evidence="11" id="KW-1185">Reference proteome</keyword>
<feature type="domain" description="Peripheral subunit-binding (PSBD)" evidence="9">
    <location>
        <begin position="171"/>
        <end position="208"/>
    </location>
</feature>
<dbReference type="SUPFAM" id="SSF47005">
    <property type="entry name" value="Peripheral subunit-binding domain of 2-oxo acid dehydrogenase complex"/>
    <property type="match status" value="2"/>
</dbReference>
<dbReference type="PANTHER" id="PTHR43178:SF5">
    <property type="entry name" value="LIPOAMIDE ACYLTRANSFERASE COMPONENT OF BRANCHED-CHAIN ALPHA-KETO ACID DEHYDROGENASE COMPLEX, MITOCHONDRIAL"/>
    <property type="match status" value="1"/>
</dbReference>
<evidence type="ECO:0000259" key="9">
    <source>
        <dbReference type="PROSITE" id="PS51826"/>
    </source>
</evidence>
<accession>A0ABW5T1I7</accession>
<dbReference type="PROSITE" id="PS00189">
    <property type="entry name" value="LIPOYL"/>
    <property type="match status" value="1"/>
</dbReference>
<dbReference type="PROSITE" id="PS50968">
    <property type="entry name" value="BIOTINYL_LIPOYL"/>
    <property type="match status" value="1"/>
</dbReference>
<sequence>MAKEVFMPKLSSTMETGTILQWMKNEGDPVEMGEPVFEVMSDKINIEVEAYEEGFMLKKYYNVDDVVPVNTVVGYIGEKEENVPDTPPESTEDAESKAEPAPEQNEPTAEGSESAPVNQIEQGQVRATPAARRVAGEEGVTLSDVTGSGPKQRVQQQDVYNHVKNAPQAPKATPLARKWAEEQQVDLNTVEGSGPADKIYTKDLSSGTQQSTSAEPDRIPMKGVRKVVADRMTESASTVPHVTLYSDVDMTEAIRLRSQLQDKVVEQTGSKLSYTEIIMKAVAAALKRHPSINASLSSDQQEILLHRDINIGLAVATEQGLVVPVVPRAGDKGLTDLVKESKELARDARNQQLKPGQMQGGTFTISNLGMYAVDGFTPIINQPEAAILGVGQMKEIPVGRNGNVELRPMTTCSLSFDHRIVDGAPAAAFLTELKQMLEAPYELLM</sequence>
<dbReference type="SUPFAM" id="SSF52777">
    <property type="entry name" value="CoA-dependent acyltransferases"/>
    <property type="match status" value="1"/>
</dbReference>
<dbReference type="RefSeq" id="WP_380712272.1">
    <property type="nucleotide sequence ID" value="NZ_JBHUML010000002.1"/>
</dbReference>
<feature type="compositionally biased region" description="Polar residues" evidence="7">
    <location>
        <begin position="203"/>
        <end position="214"/>
    </location>
</feature>
<dbReference type="InterPro" id="IPR023213">
    <property type="entry name" value="CAT-like_dom_sf"/>
</dbReference>
<dbReference type="InterPro" id="IPR036625">
    <property type="entry name" value="E3-bd_dom_sf"/>
</dbReference>
<dbReference type="Gene3D" id="4.10.320.10">
    <property type="entry name" value="E3-binding domain"/>
    <property type="match status" value="2"/>
</dbReference>
<evidence type="ECO:0000256" key="7">
    <source>
        <dbReference type="SAM" id="MobiDB-lite"/>
    </source>
</evidence>
<dbReference type="InterPro" id="IPR001078">
    <property type="entry name" value="2-oxoacid_DH_actylTfrase"/>
</dbReference>
<dbReference type="InterPro" id="IPR000089">
    <property type="entry name" value="Biotin_lipoyl"/>
</dbReference>
<keyword evidence="3 6" id="KW-0808">Transferase</keyword>
<dbReference type="InterPro" id="IPR004167">
    <property type="entry name" value="PSBD"/>
</dbReference>
<dbReference type="Proteomes" id="UP001597520">
    <property type="component" value="Unassembled WGS sequence"/>
</dbReference>
<evidence type="ECO:0000313" key="10">
    <source>
        <dbReference type="EMBL" id="MFD2705007.1"/>
    </source>
</evidence>
<dbReference type="SUPFAM" id="SSF51230">
    <property type="entry name" value="Single hybrid motif"/>
    <property type="match status" value="1"/>
</dbReference>
<dbReference type="InterPro" id="IPR003016">
    <property type="entry name" value="2-oxoA_DH_lipoyl-BS"/>
</dbReference>
<keyword evidence="5 6" id="KW-0012">Acyltransferase</keyword>
<feature type="domain" description="Peripheral subunit-binding (PSBD)" evidence="9">
    <location>
        <begin position="126"/>
        <end position="163"/>
    </location>
</feature>
<dbReference type="Pfam" id="PF00364">
    <property type="entry name" value="Biotin_lipoyl"/>
    <property type="match status" value="1"/>
</dbReference>
<dbReference type="EC" id="2.3.1.-" evidence="6"/>
<dbReference type="PANTHER" id="PTHR43178">
    <property type="entry name" value="DIHYDROLIPOAMIDE ACETYLTRANSFERASE COMPONENT OF PYRUVATE DEHYDROGENASE COMPLEX"/>
    <property type="match status" value="1"/>
</dbReference>
<feature type="domain" description="Lipoyl-binding" evidence="8">
    <location>
        <begin position="2"/>
        <end position="77"/>
    </location>
</feature>
<protein>
    <recommendedName>
        <fullName evidence="6">Dihydrolipoamide acetyltransferase component of pyruvate dehydrogenase complex</fullName>
        <ecNumber evidence="6">2.3.1.-</ecNumber>
    </recommendedName>
</protein>
<organism evidence="10 11">
    <name type="scientific">Salibacterium lacus</name>
    <dbReference type="NCBI Taxonomy" id="1898109"/>
    <lineage>
        <taxon>Bacteria</taxon>
        <taxon>Bacillati</taxon>
        <taxon>Bacillota</taxon>
        <taxon>Bacilli</taxon>
        <taxon>Bacillales</taxon>
        <taxon>Bacillaceae</taxon>
    </lineage>
</organism>
<proteinExistence type="inferred from homology"/>
<dbReference type="Gene3D" id="3.30.559.10">
    <property type="entry name" value="Chloramphenicol acetyltransferase-like domain"/>
    <property type="match status" value="1"/>
</dbReference>
<comment type="cofactor">
    <cofactor evidence="1 6">
        <name>(R)-lipoate</name>
        <dbReference type="ChEBI" id="CHEBI:83088"/>
    </cofactor>
</comment>
<evidence type="ECO:0000259" key="8">
    <source>
        <dbReference type="PROSITE" id="PS50968"/>
    </source>
</evidence>
<dbReference type="PROSITE" id="PS51826">
    <property type="entry name" value="PSBD"/>
    <property type="match status" value="2"/>
</dbReference>
<dbReference type="GO" id="GO:0016746">
    <property type="term" value="F:acyltransferase activity"/>
    <property type="evidence" value="ECO:0007669"/>
    <property type="project" value="UniProtKB-KW"/>
</dbReference>
<dbReference type="InterPro" id="IPR011053">
    <property type="entry name" value="Single_hybrid_motif"/>
</dbReference>
<reference evidence="11" key="1">
    <citation type="journal article" date="2019" name="Int. J. Syst. Evol. Microbiol.">
        <title>The Global Catalogue of Microorganisms (GCM) 10K type strain sequencing project: providing services to taxonomists for standard genome sequencing and annotation.</title>
        <authorList>
            <consortium name="The Broad Institute Genomics Platform"/>
            <consortium name="The Broad Institute Genome Sequencing Center for Infectious Disease"/>
            <person name="Wu L."/>
            <person name="Ma J."/>
        </authorList>
    </citation>
    <scope>NUCLEOTIDE SEQUENCE [LARGE SCALE GENOMIC DNA]</scope>
    <source>
        <strain evidence="11">KCTC 33792</strain>
    </source>
</reference>
<evidence type="ECO:0000313" key="11">
    <source>
        <dbReference type="Proteomes" id="UP001597520"/>
    </source>
</evidence>
<dbReference type="CDD" id="cd06849">
    <property type="entry name" value="lipoyl_domain"/>
    <property type="match status" value="1"/>
</dbReference>
<feature type="region of interest" description="Disordered" evidence="7">
    <location>
        <begin position="78"/>
        <end position="154"/>
    </location>
</feature>
<name>A0ABW5T1I7_9BACI</name>
<evidence type="ECO:0000256" key="3">
    <source>
        <dbReference type="ARBA" id="ARBA00022679"/>
    </source>
</evidence>
<evidence type="ECO:0000256" key="6">
    <source>
        <dbReference type="RuleBase" id="RU003423"/>
    </source>
</evidence>
<dbReference type="Pfam" id="PF02817">
    <property type="entry name" value="E3_binding"/>
    <property type="match status" value="2"/>
</dbReference>
<keyword evidence="4 6" id="KW-0450">Lipoyl</keyword>
<comment type="caution">
    <text evidence="10">The sequence shown here is derived from an EMBL/GenBank/DDBJ whole genome shotgun (WGS) entry which is preliminary data.</text>
</comment>
<gene>
    <name evidence="10" type="ORF">ACFSUB_05970</name>
</gene>
<evidence type="ECO:0000256" key="5">
    <source>
        <dbReference type="ARBA" id="ARBA00023315"/>
    </source>
</evidence>
<dbReference type="EMBL" id="JBHUML010000002">
    <property type="protein sequence ID" value="MFD2705007.1"/>
    <property type="molecule type" value="Genomic_DNA"/>
</dbReference>
<evidence type="ECO:0000256" key="1">
    <source>
        <dbReference type="ARBA" id="ARBA00001938"/>
    </source>
</evidence>
<comment type="similarity">
    <text evidence="2 6">Belongs to the 2-oxoacid dehydrogenase family.</text>
</comment>
<dbReference type="Gene3D" id="2.40.50.100">
    <property type="match status" value="1"/>
</dbReference>
<dbReference type="Pfam" id="PF00198">
    <property type="entry name" value="2-oxoacid_dh"/>
    <property type="match status" value="1"/>
</dbReference>
<evidence type="ECO:0000256" key="4">
    <source>
        <dbReference type="ARBA" id="ARBA00022823"/>
    </source>
</evidence>
<feature type="region of interest" description="Disordered" evidence="7">
    <location>
        <begin position="190"/>
        <end position="216"/>
    </location>
</feature>